<evidence type="ECO:0000313" key="6">
    <source>
        <dbReference type="Proteomes" id="UP000320876"/>
    </source>
</evidence>
<evidence type="ECO:0000256" key="4">
    <source>
        <dbReference type="ARBA" id="ARBA00023186"/>
    </source>
</evidence>
<sequence>MRDPDSGWIQLYPGEFFLLWSELGLGDPPPTLGIRQIGRTAAARARLIEGASGTLAERDLGTVTEPARDLAGLLRQLGESELRVDLEVERADFAFRAVAASGRRGAVTAGFAGAELRIGPVRPANLVPTMLEVLTPLDAGVGSPANVRVGDYTRACAEGERGGTDGFIGVLRDAGVRPPEVNTLVRAVARRAGGGQLGGSVRTGAGRWVRAPSPVGWVDTEEGRFALRRNGDWVTVTPVDLPRLHAMAEELVADLAG</sequence>
<dbReference type="RefSeq" id="WP_141999965.1">
    <property type="nucleotide sequence ID" value="NZ_VFML01000001.1"/>
</dbReference>
<evidence type="ECO:0000256" key="1">
    <source>
        <dbReference type="ARBA" id="ARBA00004496"/>
    </source>
</evidence>
<name>A0A542DMF3_AMYCI</name>
<dbReference type="InterPro" id="IPR025734">
    <property type="entry name" value="EspG"/>
</dbReference>
<dbReference type="Proteomes" id="UP000320876">
    <property type="component" value="Unassembled WGS sequence"/>
</dbReference>
<dbReference type="EMBL" id="VFML01000001">
    <property type="protein sequence ID" value="TQJ04266.1"/>
    <property type="molecule type" value="Genomic_DNA"/>
</dbReference>
<comment type="subcellular location">
    <subcellularLocation>
        <location evidence="1">Cytoplasm</location>
    </subcellularLocation>
</comment>
<dbReference type="AlphaFoldDB" id="A0A542DMF3"/>
<keyword evidence="3" id="KW-0963">Cytoplasm</keyword>
<dbReference type="OrthoDB" id="3679349at2"/>
<accession>A0A542DMF3</accession>
<comment type="caution">
    <text evidence="5">The sequence shown here is derived from an EMBL/GenBank/DDBJ whole genome shotgun (WGS) entry which is preliminary data.</text>
</comment>
<reference evidence="5 6" key="1">
    <citation type="submission" date="2019-06" db="EMBL/GenBank/DDBJ databases">
        <title>Sequencing the genomes of 1000 actinobacteria strains.</title>
        <authorList>
            <person name="Klenk H.-P."/>
        </authorList>
    </citation>
    <scope>NUCLEOTIDE SEQUENCE [LARGE SCALE GENOMIC DNA]</scope>
    <source>
        <strain evidence="5 6">DSM 45679</strain>
    </source>
</reference>
<dbReference type="Pfam" id="PF14011">
    <property type="entry name" value="ESX-1_EspG"/>
    <property type="match status" value="1"/>
</dbReference>
<proteinExistence type="inferred from homology"/>
<evidence type="ECO:0000256" key="2">
    <source>
        <dbReference type="ARBA" id="ARBA00006411"/>
    </source>
</evidence>
<organism evidence="5 6">
    <name type="scientific">Amycolatopsis cihanbeyliensis</name>
    <dbReference type="NCBI Taxonomy" id="1128664"/>
    <lineage>
        <taxon>Bacteria</taxon>
        <taxon>Bacillati</taxon>
        <taxon>Actinomycetota</taxon>
        <taxon>Actinomycetes</taxon>
        <taxon>Pseudonocardiales</taxon>
        <taxon>Pseudonocardiaceae</taxon>
        <taxon>Amycolatopsis</taxon>
    </lineage>
</organism>
<comment type="similarity">
    <text evidence="2">Belongs to the EspG family.</text>
</comment>
<protein>
    <submittedName>
        <fullName evidence="5">ESAT-6 protein secretion system EspG family protein</fullName>
    </submittedName>
</protein>
<evidence type="ECO:0000256" key="3">
    <source>
        <dbReference type="ARBA" id="ARBA00022490"/>
    </source>
</evidence>
<gene>
    <name evidence="5" type="ORF">FB471_4050</name>
</gene>
<evidence type="ECO:0000313" key="5">
    <source>
        <dbReference type="EMBL" id="TQJ04266.1"/>
    </source>
</evidence>
<keyword evidence="4" id="KW-0143">Chaperone</keyword>
<keyword evidence="6" id="KW-1185">Reference proteome</keyword>